<accession>A0A4R2KTB7</accession>
<dbReference type="Proteomes" id="UP000294980">
    <property type="component" value="Unassembled WGS sequence"/>
</dbReference>
<dbReference type="InterPro" id="IPR017467">
    <property type="entry name" value="CHP03016_PEP-CTERM"/>
</dbReference>
<gene>
    <name evidence="2" type="ORF">EV688_11439</name>
</gene>
<proteinExistence type="predicted"/>
<comment type="caution">
    <text evidence="2">The sequence shown here is derived from an EMBL/GenBank/DDBJ whole genome shotgun (WGS) entry which is preliminary data.</text>
</comment>
<organism evidence="2 3">
    <name type="scientific">Chromatocurvus halotolerans</name>
    <dbReference type="NCBI Taxonomy" id="1132028"/>
    <lineage>
        <taxon>Bacteria</taxon>
        <taxon>Pseudomonadati</taxon>
        <taxon>Pseudomonadota</taxon>
        <taxon>Gammaproteobacteria</taxon>
        <taxon>Cellvibrionales</taxon>
        <taxon>Halieaceae</taxon>
        <taxon>Chromatocurvus</taxon>
    </lineage>
</organism>
<dbReference type="RefSeq" id="WP_117319072.1">
    <property type="nucleotide sequence ID" value="NZ_QQSW01000018.1"/>
</dbReference>
<reference evidence="2 3" key="1">
    <citation type="submission" date="2019-03" db="EMBL/GenBank/DDBJ databases">
        <title>Genomic Encyclopedia of Type Strains, Phase IV (KMG-IV): sequencing the most valuable type-strain genomes for metagenomic binning, comparative biology and taxonomic classification.</title>
        <authorList>
            <person name="Goeker M."/>
        </authorList>
    </citation>
    <scope>NUCLEOTIDE SEQUENCE [LARGE SCALE GENOMIC DNA]</scope>
    <source>
        <strain evidence="2 3">DSM 23344</strain>
    </source>
</reference>
<dbReference type="EMBL" id="SLWX01000014">
    <property type="protein sequence ID" value="TCO74326.1"/>
    <property type="molecule type" value="Genomic_DNA"/>
</dbReference>
<feature type="chain" id="PRO_5020934726" evidence="1">
    <location>
        <begin position="26"/>
        <end position="496"/>
    </location>
</feature>
<keyword evidence="3" id="KW-1185">Reference proteome</keyword>
<name>A0A4R2KTB7_9GAMM</name>
<feature type="signal peptide" evidence="1">
    <location>
        <begin position="1"/>
        <end position="25"/>
    </location>
</feature>
<sequence>MKRLALATALAATLPAILSGMPAQAGEWTREAGLAVGTYYTDNICLSDLDKKGQWVGTARPDVAVNGSGGRFNMNLRAGVELNSIGESNIDCAAGQGQFLTNRESVVPSINLNSDLELIRDWLTVEATGFAGQNPINPFAGGGENAINARENTNITYRYGVGARSQRRIGDSGRFSARYNYNEQYNAIGQIGDSTQNSAQASLGTDPAAARLALGVDGSYSKVEFDDSNLQPGFDVEFATVAATATLRINSVLSLDARGGEEFNEFVSLDDDIDGTFWDAGFTWTPNARVSVAAGYGERFFGTTPRVNISYRHKRSEFSASYLRAINLPRDLRGQAVDRGDRLSDIEDLPGQPLGRAGRNTFIGQGPIENETLALNWGFQARRTGIGLDVRESRQTQFETGAGLTFRSAAITLTRQLGPQTSTDLRVGWRENEGDDQSIGLFGQELTAWTGSLGLSRTLGNDTTLTLRYQYTNQDANTDVFTFTENRIDLNLRYRF</sequence>
<evidence type="ECO:0000256" key="1">
    <source>
        <dbReference type="SAM" id="SignalP"/>
    </source>
</evidence>
<dbReference type="NCBIfam" id="TIGR03016">
    <property type="entry name" value="pepcterm_hypo_1"/>
    <property type="match status" value="1"/>
</dbReference>
<evidence type="ECO:0000313" key="2">
    <source>
        <dbReference type="EMBL" id="TCO74326.1"/>
    </source>
</evidence>
<dbReference type="SUPFAM" id="SSF56935">
    <property type="entry name" value="Porins"/>
    <property type="match status" value="2"/>
</dbReference>
<keyword evidence="1" id="KW-0732">Signal</keyword>
<dbReference type="OrthoDB" id="5567701at2"/>
<evidence type="ECO:0000313" key="3">
    <source>
        <dbReference type="Proteomes" id="UP000294980"/>
    </source>
</evidence>
<protein>
    <submittedName>
        <fullName evidence="2">Uncharacterized protein (PEP-CTERM system associated)</fullName>
    </submittedName>
</protein>
<dbReference type="AlphaFoldDB" id="A0A4R2KTB7"/>